<evidence type="ECO:0000313" key="2">
    <source>
        <dbReference type="Proteomes" id="UP000184501"/>
    </source>
</evidence>
<name>A0A1M4VLD1_STRHI</name>
<dbReference type="EMBL" id="FQVN01000001">
    <property type="protein sequence ID" value="SHE69824.1"/>
    <property type="molecule type" value="Genomic_DNA"/>
</dbReference>
<proteinExistence type="predicted"/>
<gene>
    <name evidence="1" type="ORF">SAMN05444320_101810</name>
</gene>
<organism evidence="1 2">
    <name type="scientific">Streptoalloteichus hindustanus</name>
    <dbReference type="NCBI Taxonomy" id="2017"/>
    <lineage>
        <taxon>Bacteria</taxon>
        <taxon>Bacillati</taxon>
        <taxon>Actinomycetota</taxon>
        <taxon>Actinomycetes</taxon>
        <taxon>Pseudonocardiales</taxon>
        <taxon>Pseudonocardiaceae</taxon>
        <taxon>Streptoalloteichus</taxon>
    </lineage>
</organism>
<dbReference type="RefSeq" id="WP_073479899.1">
    <property type="nucleotide sequence ID" value="NZ_FQVN01000001.1"/>
</dbReference>
<sequence length="86" mass="9553">MSTYRLVLDSERRPALPAPLLTEARLDDARELVAYAAGPGRIVLEDPRAALTRLQSAVAEGKRRRRRADDLETFLFAGRSADTSLE</sequence>
<protein>
    <submittedName>
        <fullName evidence="1">Uncharacterized protein</fullName>
    </submittedName>
</protein>
<reference evidence="1 2" key="1">
    <citation type="submission" date="2016-11" db="EMBL/GenBank/DDBJ databases">
        <authorList>
            <person name="Jaros S."/>
            <person name="Januszkiewicz K."/>
            <person name="Wedrychowicz H."/>
        </authorList>
    </citation>
    <scope>NUCLEOTIDE SEQUENCE [LARGE SCALE GENOMIC DNA]</scope>
    <source>
        <strain evidence="1 2">DSM 44523</strain>
    </source>
</reference>
<accession>A0A1M4VLD1</accession>
<dbReference type="Proteomes" id="UP000184501">
    <property type="component" value="Unassembled WGS sequence"/>
</dbReference>
<dbReference type="OrthoDB" id="3873246at2"/>
<evidence type="ECO:0000313" key="1">
    <source>
        <dbReference type="EMBL" id="SHE69824.1"/>
    </source>
</evidence>
<dbReference type="AlphaFoldDB" id="A0A1M4VLD1"/>
<dbReference type="STRING" id="2017.SAMN05444320_101810"/>
<keyword evidence="2" id="KW-1185">Reference proteome</keyword>